<protein>
    <submittedName>
        <fullName evidence="1">Uncharacterized protein</fullName>
    </submittedName>
</protein>
<evidence type="ECO:0000313" key="2">
    <source>
        <dbReference type="Proteomes" id="UP000684084"/>
    </source>
</evidence>
<organism evidence="1 2">
    <name type="scientific">Rhizophagus irregularis</name>
    <dbReference type="NCBI Taxonomy" id="588596"/>
    <lineage>
        <taxon>Eukaryota</taxon>
        <taxon>Fungi</taxon>
        <taxon>Fungi incertae sedis</taxon>
        <taxon>Mucoromycota</taxon>
        <taxon>Glomeromycotina</taxon>
        <taxon>Glomeromycetes</taxon>
        <taxon>Glomerales</taxon>
        <taxon>Glomeraceae</taxon>
        <taxon>Rhizophagus</taxon>
    </lineage>
</organism>
<reference evidence="1" key="1">
    <citation type="submission" date="2020-05" db="EMBL/GenBank/DDBJ databases">
        <authorList>
            <person name="Rincon C."/>
            <person name="Sanders R I."/>
            <person name="Robbins C."/>
            <person name="Chaturvedi A."/>
        </authorList>
    </citation>
    <scope>NUCLEOTIDE SEQUENCE</scope>
    <source>
        <strain evidence="1">CHB12</strain>
    </source>
</reference>
<name>A0A915ZHJ4_9GLOM</name>
<dbReference type="EMBL" id="CAGKOT010000033">
    <property type="protein sequence ID" value="CAB5374654.1"/>
    <property type="molecule type" value="Genomic_DNA"/>
</dbReference>
<proteinExistence type="predicted"/>
<gene>
    <name evidence="1" type="ORF">CHRIB12_LOCUS14550</name>
</gene>
<comment type="caution">
    <text evidence="1">The sequence shown here is derived from an EMBL/GenBank/DDBJ whole genome shotgun (WGS) entry which is preliminary data.</text>
</comment>
<accession>A0A915ZHJ4</accession>
<dbReference type="AlphaFoldDB" id="A0A915ZHJ4"/>
<dbReference type="OrthoDB" id="10363618at2759"/>
<evidence type="ECO:0000313" key="1">
    <source>
        <dbReference type="EMBL" id="CAB5374654.1"/>
    </source>
</evidence>
<dbReference type="VEuPathDB" id="FungiDB:RhiirFUN_015547"/>
<sequence>MEFYLFQLRSNEPGFKGDGLNEPDFKGVGLNTKPDFKDVGLDTNWTLRTPAWTIRREIRLLVLQGLRTHGLNGVSFLGFGTMVWNPVLLAMETEKLTNKPFATQLVKVNLQQ</sequence>
<dbReference type="Proteomes" id="UP000684084">
    <property type="component" value="Unassembled WGS sequence"/>
</dbReference>